<proteinExistence type="inferred from homology"/>
<evidence type="ECO:0000313" key="6">
    <source>
        <dbReference type="EMBL" id="AVG23030.1"/>
    </source>
</evidence>
<evidence type="ECO:0000256" key="1">
    <source>
        <dbReference type="ARBA" id="ARBA00004776"/>
    </source>
</evidence>
<evidence type="ECO:0000313" key="7">
    <source>
        <dbReference type="Proteomes" id="UP000243077"/>
    </source>
</evidence>
<keyword evidence="3" id="KW-0328">Glycosyltransferase</keyword>
<keyword evidence="4 6" id="KW-0808">Transferase</keyword>
<dbReference type="InterPro" id="IPR001173">
    <property type="entry name" value="Glyco_trans_2-like"/>
</dbReference>
<name>A0A2L2BMY6_9MICO</name>
<dbReference type="EMBL" id="CP026923">
    <property type="protein sequence ID" value="AVG23030.1"/>
    <property type="molecule type" value="Genomic_DNA"/>
</dbReference>
<dbReference type="Gene3D" id="3.90.550.10">
    <property type="entry name" value="Spore Coat Polysaccharide Biosynthesis Protein SpsA, Chain A"/>
    <property type="match status" value="1"/>
</dbReference>
<comment type="similarity">
    <text evidence="2">Belongs to the glycosyltransferase 2 family.</text>
</comment>
<dbReference type="Proteomes" id="UP000243077">
    <property type="component" value="Chromosome"/>
</dbReference>
<feature type="domain" description="Glycosyltransferase 2-like" evidence="5">
    <location>
        <begin position="73"/>
        <end position="125"/>
    </location>
</feature>
<dbReference type="InterPro" id="IPR029044">
    <property type="entry name" value="Nucleotide-diphossugar_trans"/>
</dbReference>
<accession>A0A2L2BMY6</accession>
<dbReference type="CDD" id="cd00761">
    <property type="entry name" value="Glyco_tranf_GTA_type"/>
    <property type="match status" value="1"/>
</dbReference>
<dbReference type="PANTHER" id="PTHR43179">
    <property type="entry name" value="RHAMNOSYLTRANSFERASE WBBL"/>
    <property type="match status" value="1"/>
</dbReference>
<dbReference type="PANTHER" id="PTHR43179:SF12">
    <property type="entry name" value="GALACTOFURANOSYLTRANSFERASE GLFT2"/>
    <property type="match status" value="1"/>
</dbReference>
<reference evidence="6 7" key="1">
    <citation type="submission" date="2018-02" db="EMBL/GenBank/DDBJ databases">
        <title>Complete genome of the streamlined marine actinobacterium Pontimonas salivibrio CL-TW6 adapted to coastal planktonic lifestype.</title>
        <authorList>
            <person name="Cho B.C."/>
            <person name="Hardies S.C."/>
            <person name="Jang G.I."/>
            <person name="Hwang C.Y."/>
        </authorList>
    </citation>
    <scope>NUCLEOTIDE SEQUENCE [LARGE SCALE GENOMIC DNA]</scope>
    <source>
        <strain evidence="6 7">CL-TW6</strain>
    </source>
</reference>
<dbReference type="Pfam" id="PF00535">
    <property type="entry name" value="Glycos_transf_2"/>
    <property type="match status" value="1"/>
</dbReference>
<evidence type="ECO:0000259" key="5">
    <source>
        <dbReference type="Pfam" id="PF00535"/>
    </source>
</evidence>
<dbReference type="GO" id="GO:0016757">
    <property type="term" value="F:glycosyltransferase activity"/>
    <property type="evidence" value="ECO:0007669"/>
    <property type="project" value="UniProtKB-KW"/>
</dbReference>
<dbReference type="KEGG" id="psai:C3B54_1119"/>
<comment type="pathway">
    <text evidence="1">Cell wall biogenesis; cell wall polysaccharide biosynthesis.</text>
</comment>
<evidence type="ECO:0000256" key="3">
    <source>
        <dbReference type="ARBA" id="ARBA00022676"/>
    </source>
</evidence>
<dbReference type="AlphaFoldDB" id="A0A2L2BMY6"/>
<sequence length="326" mass="35920">MVKRSAVSVDIAIPAKALSPVTSESLGNVLADNPFHQGRIIVYGDGGLGDPESQRIRHIFGDAVDFITPSGASRGPAWARNRLAEHSRSDFIIFVDADVLLPPQFLSRILPELQNMPDGVVFAPRISPLSQRTVISRFFSTFTLGPSIVGGRVVVPTTVLAMSRNTWLAAGPFDERFVKPGGEDWDWMIRNNWRPTHEFTVRYAPHLSVPHRNPATPSGLLKRAWVYGSQTHWVSKERQGSLTHDETLMAPINGECARAESLKELFALVKRGGGKGLILWRNRVLVDVRPGDVAGFILLLILFRLTHRSSASFQKIFGGRGVSSNG</sequence>
<evidence type="ECO:0000256" key="2">
    <source>
        <dbReference type="ARBA" id="ARBA00006739"/>
    </source>
</evidence>
<dbReference type="SUPFAM" id="SSF53448">
    <property type="entry name" value="Nucleotide-diphospho-sugar transferases"/>
    <property type="match status" value="1"/>
</dbReference>
<protein>
    <submittedName>
        <fullName evidence="6">Glycosyltransferase like family 2 protein</fullName>
    </submittedName>
</protein>
<organism evidence="6 7">
    <name type="scientific">Pontimonas salivibrio</name>
    <dbReference type="NCBI Taxonomy" id="1159327"/>
    <lineage>
        <taxon>Bacteria</taxon>
        <taxon>Bacillati</taxon>
        <taxon>Actinomycetota</taxon>
        <taxon>Actinomycetes</taxon>
        <taxon>Micrococcales</taxon>
        <taxon>Microbacteriaceae</taxon>
        <taxon>Pontimonas</taxon>
    </lineage>
</organism>
<keyword evidence="7" id="KW-1185">Reference proteome</keyword>
<gene>
    <name evidence="6" type="ORF">C3B54_1119</name>
</gene>
<evidence type="ECO:0000256" key="4">
    <source>
        <dbReference type="ARBA" id="ARBA00022679"/>
    </source>
</evidence>